<dbReference type="Pfam" id="PF04221">
    <property type="entry name" value="RelB"/>
    <property type="match status" value="1"/>
</dbReference>
<reference evidence="1" key="1">
    <citation type="submission" date="2020-10" db="EMBL/GenBank/DDBJ databases">
        <authorList>
            <person name="Gilroy R."/>
        </authorList>
    </citation>
    <scope>NUCLEOTIDE SEQUENCE</scope>
    <source>
        <strain evidence="1">G3-8215</strain>
    </source>
</reference>
<dbReference type="InterPro" id="IPR007337">
    <property type="entry name" value="RelB/DinJ"/>
</dbReference>
<evidence type="ECO:0000313" key="2">
    <source>
        <dbReference type="Proteomes" id="UP000725002"/>
    </source>
</evidence>
<dbReference type="InterPro" id="IPR013321">
    <property type="entry name" value="Arc_rbn_hlx_hlx"/>
</dbReference>
<evidence type="ECO:0000313" key="1">
    <source>
        <dbReference type="EMBL" id="MBO8483962.1"/>
    </source>
</evidence>
<reference evidence="1" key="2">
    <citation type="journal article" date="2021" name="PeerJ">
        <title>Extensive microbial diversity within the chicken gut microbiome revealed by metagenomics and culture.</title>
        <authorList>
            <person name="Gilroy R."/>
            <person name="Ravi A."/>
            <person name="Getino M."/>
            <person name="Pursley I."/>
            <person name="Horton D.L."/>
            <person name="Alikhan N.F."/>
            <person name="Baker D."/>
            <person name="Gharbi K."/>
            <person name="Hall N."/>
            <person name="Watson M."/>
            <person name="Adriaenssens E.M."/>
            <person name="Foster-Nyarko E."/>
            <person name="Jarju S."/>
            <person name="Secka A."/>
            <person name="Antonio M."/>
            <person name="Oren A."/>
            <person name="Chaudhuri R.R."/>
            <person name="La Ragione R."/>
            <person name="Hildebrand F."/>
            <person name="Pallen M.J."/>
        </authorList>
    </citation>
    <scope>NUCLEOTIDE SEQUENCE</scope>
    <source>
        <strain evidence="1">G3-8215</strain>
    </source>
</reference>
<organism evidence="1 2">
    <name type="scientific">Candidatus Cryptobacteroides avicola</name>
    <dbReference type="NCBI Taxonomy" id="2840757"/>
    <lineage>
        <taxon>Bacteria</taxon>
        <taxon>Pseudomonadati</taxon>
        <taxon>Bacteroidota</taxon>
        <taxon>Bacteroidia</taxon>
        <taxon>Bacteroidales</taxon>
        <taxon>Candidatus Cryptobacteroides</taxon>
    </lineage>
</organism>
<dbReference type="AlphaFoldDB" id="A0A940DSK9"/>
<name>A0A940DSK9_9BACT</name>
<proteinExistence type="predicted"/>
<dbReference type="EMBL" id="JADILV010000050">
    <property type="protein sequence ID" value="MBO8483962.1"/>
    <property type="molecule type" value="Genomic_DNA"/>
</dbReference>
<dbReference type="GO" id="GO:0006355">
    <property type="term" value="P:regulation of DNA-templated transcription"/>
    <property type="evidence" value="ECO:0007669"/>
    <property type="project" value="InterPro"/>
</dbReference>
<sequence>MAQSALTIRLDSDLKMQFDSLCEEFGMSANTAFNIYVRQVVRSRRIPFLIEAPAKDDVMAKGRAAFYAMRQAAAEAGIQDMSLDEINEEIRLAREAK</sequence>
<dbReference type="Proteomes" id="UP000725002">
    <property type="component" value="Unassembled WGS sequence"/>
</dbReference>
<dbReference type="Gene3D" id="1.10.1220.10">
    <property type="entry name" value="Met repressor-like"/>
    <property type="match status" value="1"/>
</dbReference>
<comment type="caution">
    <text evidence="1">The sequence shown here is derived from an EMBL/GenBank/DDBJ whole genome shotgun (WGS) entry which is preliminary data.</text>
</comment>
<dbReference type="NCBIfam" id="TIGR02384">
    <property type="entry name" value="RelB_DinJ"/>
    <property type="match status" value="1"/>
</dbReference>
<gene>
    <name evidence="1" type="ORF">IAB75_07610</name>
</gene>
<protein>
    <submittedName>
        <fullName evidence="1">Type II toxin-antitoxin system RelB/DinJ family antitoxin</fullName>
    </submittedName>
</protein>
<accession>A0A940DSK9</accession>